<reference evidence="2 3" key="1">
    <citation type="submission" date="2020-06" db="EMBL/GenBank/DDBJ databases">
        <authorList>
            <person name="Li R."/>
            <person name="Bekaert M."/>
        </authorList>
    </citation>
    <scope>NUCLEOTIDE SEQUENCE [LARGE SCALE GENOMIC DNA]</scope>
    <source>
        <strain evidence="3">wild</strain>
    </source>
</reference>
<dbReference type="GO" id="GO:0005178">
    <property type="term" value="F:integrin binding"/>
    <property type="evidence" value="ECO:0007669"/>
    <property type="project" value="TreeGrafter"/>
</dbReference>
<dbReference type="EMBL" id="CACVKT020007420">
    <property type="protein sequence ID" value="CAC5407530.1"/>
    <property type="molecule type" value="Genomic_DNA"/>
</dbReference>
<organism evidence="2 3">
    <name type="scientific">Mytilus coruscus</name>
    <name type="common">Sea mussel</name>
    <dbReference type="NCBI Taxonomy" id="42192"/>
    <lineage>
        <taxon>Eukaryota</taxon>
        <taxon>Metazoa</taxon>
        <taxon>Spiralia</taxon>
        <taxon>Lophotrochozoa</taxon>
        <taxon>Mollusca</taxon>
        <taxon>Bivalvia</taxon>
        <taxon>Autobranchia</taxon>
        <taxon>Pteriomorphia</taxon>
        <taxon>Mytilida</taxon>
        <taxon>Mytiloidea</taxon>
        <taxon>Mytilidae</taxon>
        <taxon>Mytilinae</taxon>
        <taxon>Mytilus</taxon>
    </lineage>
</organism>
<dbReference type="Proteomes" id="UP000507470">
    <property type="component" value="Unassembled WGS sequence"/>
</dbReference>
<gene>
    <name evidence="2" type="ORF">MCOR_40996</name>
</gene>
<dbReference type="InterPro" id="IPR006020">
    <property type="entry name" value="PTB/PI_dom"/>
</dbReference>
<dbReference type="PROSITE" id="PS01179">
    <property type="entry name" value="PID"/>
    <property type="match status" value="1"/>
</dbReference>
<dbReference type="Pfam" id="PF10480">
    <property type="entry name" value="ICAP-1_inte_bdg"/>
    <property type="match status" value="1"/>
</dbReference>
<name>A0A6J8DKY0_MYTCO</name>
<dbReference type="Gene3D" id="6.20.360.10">
    <property type="match status" value="1"/>
</dbReference>
<dbReference type="AlphaFoldDB" id="A0A6J8DKY0"/>
<evidence type="ECO:0000313" key="2">
    <source>
        <dbReference type="EMBL" id="CAC5407530.1"/>
    </source>
</evidence>
<dbReference type="PANTHER" id="PTHR32055:SF1">
    <property type="entry name" value="INTEGRIN BETA-1-BINDING PROTEIN 1"/>
    <property type="match status" value="1"/>
</dbReference>
<dbReference type="GO" id="GO:1900025">
    <property type="term" value="P:negative regulation of substrate adhesion-dependent cell spreading"/>
    <property type="evidence" value="ECO:0007669"/>
    <property type="project" value="TreeGrafter"/>
</dbReference>
<feature type="domain" description="PID" evidence="1">
    <location>
        <begin position="103"/>
        <end position="235"/>
    </location>
</feature>
<evidence type="ECO:0000313" key="3">
    <source>
        <dbReference type="Proteomes" id="UP000507470"/>
    </source>
</evidence>
<dbReference type="InterPro" id="IPR019517">
    <property type="entry name" value="Integrin-bd_ICAP-1"/>
</dbReference>
<dbReference type="GO" id="GO:0051895">
    <property type="term" value="P:negative regulation of focal adhesion assembly"/>
    <property type="evidence" value="ECO:0007669"/>
    <property type="project" value="TreeGrafter"/>
</dbReference>
<dbReference type="PANTHER" id="PTHR32055">
    <property type="entry name" value="INTEGRIN BETA-1-BINDING PROTEIN 1"/>
    <property type="match status" value="1"/>
</dbReference>
<dbReference type="GO" id="GO:0071944">
    <property type="term" value="C:cell periphery"/>
    <property type="evidence" value="ECO:0007669"/>
    <property type="project" value="TreeGrafter"/>
</dbReference>
<keyword evidence="3" id="KW-1185">Reference proteome</keyword>
<sequence>MKKNTNIIPGYKTDHSAITFSFSASLAKRGKGYWKFNSQLLRDLDYIKKVKTCINETILEYYESGNIDDPLNIKLSCNDQGNLGTDSRKDGRFTPDKVLLQKMSFDVYFLGMVEEANMGNSIKRDTEAQLVDHVEEAQIEGRLPVSVIEDNRVTMCISRHGLKIVDQGKQEVKQRHPLQTLAQVIQYEDGSGKPNIVVKIGQLQIQHGGFQCYVYQCKTDEQAHEICQYIRKLFDAISNKS</sequence>
<protein>
    <recommendedName>
        <fullName evidence="1">PID domain-containing protein</fullName>
    </recommendedName>
</protein>
<dbReference type="GO" id="GO:0030027">
    <property type="term" value="C:lamellipodium"/>
    <property type="evidence" value="ECO:0007669"/>
    <property type="project" value="TreeGrafter"/>
</dbReference>
<dbReference type="GO" id="GO:0001726">
    <property type="term" value="C:ruffle"/>
    <property type="evidence" value="ECO:0007669"/>
    <property type="project" value="TreeGrafter"/>
</dbReference>
<evidence type="ECO:0000259" key="1">
    <source>
        <dbReference type="PROSITE" id="PS01179"/>
    </source>
</evidence>
<accession>A0A6J8DKY0</accession>
<dbReference type="SUPFAM" id="SSF50729">
    <property type="entry name" value="PH domain-like"/>
    <property type="match status" value="1"/>
</dbReference>
<dbReference type="OrthoDB" id="10060702at2759"/>
<proteinExistence type="predicted"/>
<dbReference type="GO" id="GO:0005856">
    <property type="term" value="C:cytoskeleton"/>
    <property type="evidence" value="ECO:0007669"/>
    <property type="project" value="TreeGrafter"/>
</dbReference>